<keyword evidence="2" id="KW-0547">Nucleotide-binding</keyword>
<evidence type="ECO:0008006" key="5">
    <source>
        <dbReference type="Google" id="ProtNLM"/>
    </source>
</evidence>
<dbReference type="InterPro" id="IPR017441">
    <property type="entry name" value="Protein_kinase_ATP_BS"/>
</dbReference>
<dbReference type="PROSITE" id="PS00107">
    <property type="entry name" value="PROTEIN_KINASE_ATP"/>
    <property type="match status" value="1"/>
</dbReference>
<dbReference type="InterPro" id="IPR011009">
    <property type="entry name" value="Kinase-like_dom_sf"/>
</dbReference>
<dbReference type="GO" id="GO:0043539">
    <property type="term" value="F:protein serine/threonine kinase activator activity"/>
    <property type="evidence" value="ECO:0007669"/>
    <property type="project" value="InterPro"/>
</dbReference>
<proteinExistence type="inferred from homology"/>
<keyword evidence="2" id="KW-0067">ATP-binding</keyword>
<dbReference type="Gene3D" id="3.30.200.20">
    <property type="entry name" value="Phosphorylase Kinase, domain 1"/>
    <property type="match status" value="1"/>
</dbReference>
<dbReference type="EMBL" id="AMZH03010431">
    <property type="protein sequence ID" value="RRT54767.1"/>
    <property type="molecule type" value="Genomic_DNA"/>
</dbReference>
<gene>
    <name evidence="3" type="ORF">B296_00018230</name>
</gene>
<evidence type="ECO:0000256" key="2">
    <source>
        <dbReference type="PROSITE-ProRule" id="PRU10141"/>
    </source>
</evidence>
<dbReference type="PANTHER" id="PTHR48014:SF24">
    <property type="entry name" value="PROTEIN KINASE SUPERFAMILY PROTEIN"/>
    <property type="match status" value="1"/>
</dbReference>
<comment type="similarity">
    <text evidence="1">Belongs to the protein kinase superfamily. STE Ser/Thr protein kinase family. STE20 subfamily.</text>
</comment>
<dbReference type="Proteomes" id="UP000287651">
    <property type="component" value="Unassembled WGS sequence"/>
</dbReference>
<reference evidence="3 4" key="1">
    <citation type="journal article" date="2014" name="Agronomy (Basel)">
        <title>A Draft Genome Sequence for Ensete ventricosum, the Drought-Tolerant Tree Against Hunger.</title>
        <authorList>
            <person name="Harrison J."/>
            <person name="Moore K.A."/>
            <person name="Paszkiewicz K."/>
            <person name="Jones T."/>
            <person name="Grant M."/>
            <person name="Ambacheew D."/>
            <person name="Muzemil S."/>
            <person name="Studholme D.J."/>
        </authorList>
    </citation>
    <scope>NUCLEOTIDE SEQUENCE [LARGE SCALE GENOMIC DNA]</scope>
</reference>
<comment type="caution">
    <text evidence="3">The sequence shown here is derived from an EMBL/GenBank/DDBJ whole genome shotgun (WGS) entry which is preliminary data.</text>
</comment>
<evidence type="ECO:0000313" key="4">
    <source>
        <dbReference type="Proteomes" id="UP000287651"/>
    </source>
</evidence>
<protein>
    <recommendedName>
        <fullName evidence="5">Protein kinase domain-containing protein</fullName>
    </recommendedName>
</protein>
<evidence type="ECO:0000313" key="3">
    <source>
        <dbReference type="EMBL" id="RRT54767.1"/>
    </source>
</evidence>
<name>A0A426YSS0_ENSVE</name>
<dbReference type="SUPFAM" id="SSF56112">
    <property type="entry name" value="Protein kinase-like (PK-like)"/>
    <property type="match status" value="1"/>
</dbReference>
<organism evidence="3 4">
    <name type="scientific">Ensete ventricosum</name>
    <name type="common">Abyssinian banana</name>
    <name type="synonym">Musa ensete</name>
    <dbReference type="NCBI Taxonomy" id="4639"/>
    <lineage>
        <taxon>Eukaryota</taxon>
        <taxon>Viridiplantae</taxon>
        <taxon>Streptophyta</taxon>
        <taxon>Embryophyta</taxon>
        <taxon>Tracheophyta</taxon>
        <taxon>Spermatophyta</taxon>
        <taxon>Magnoliopsida</taxon>
        <taxon>Liliopsida</taxon>
        <taxon>Zingiberales</taxon>
        <taxon>Musaceae</taxon>
        <taxon>Ensete</taxon>
    </lineage>
</organism>
<feature type="binding site" evidence="2">
    <location>
        <position position="42"/>
    </location>
    <ligand>
        <name>ATP</name>
        <dbReference type="ChEBI" id="CHEBI:30616"/>
    </ligand>
</feature>
<dbReference type="PANTHER" id="PTHR48014">
    <property type="entry name" value="SERINE/THREONINE-PROTEIN KINASE FRAY2"/>
    <property type="match status" value="1"/>
</dbReference>
<sequence length="71" mass="8226">MERKKYPIRAQDYQLREPVGQGVSASVYRALCIPLVEVVAIKIVDFERNNSDLVSSSVAKFHLFLIYSFYR</sequence>
<dbReference type="GO" id="GO:0005524">
    <property type="term" value="F:ATP binding"/>
    <property type="evidence" value="ECO:0007669"/>
    <property type="project" value="UniProtKB-UniRule"/>
</dbReference>
<dbReference type="AlphaFoldDB" id="A0A426YSS0"/>
<evidence type="ECO:0000256" key="1">
    <source>
        <dbReference type="ARBA" id="ARBA00008874"/>
    </source>
</evidence>
<accession>A0A426YSS0</accession>
<dbReference type="InterPro" id="IPR047173">
    <property type="entry name" value="STRAD_A/B-like"/>
</dbReference>